<dbReference type="PROSITE" id="PS52016">
    <property type="entry name" value="TONB_DEPENDENT_REC_3"/>
    <property type="match status" value="1"/>
</dbReference>
<dbReference type="Gene3D" id="2.40.170.20">
    <property type="entry name" value="TonB-dependent receptor, beta-barrel domain"/>
    <property type="match status" value="1"/>
</dbReference>
<keyword evidence="5 9" id="KW-0798">TonB box</keyword>
<evidence type="ECO:0000256" key="8">
    <source>
        <dbReference type="PROSITE-ProRule" id="PRU01360"/>
    </source>
</evidence>
<evidence type="ECO:0000313" key="12">
    <source>
        <dbReference type="EMBL" id="MBO8457301.1"/>
    </source>
</evidence>
<dbReference type="PANTHER" id="PTHR30069">
    <property type="entry name" value="TONB-DEPENDENT OUTER MEMBRANE RECEPTOR"/>
    <property type="match status" value="1"/>
</dbReference>
<dbReference type="Proteomes" id="UP000823638">
    <property type="component" value="Unassembled WGS sequence"/>
</dbReference>
<dbReference type="GO" id="GO:0015344">
    <property type="term" value="F:siderophore uptake transmembrane transporter activity"/>
    <property type="evidence" value="ECO:0007669"/>
    <property type="project" value="TreeGrafter"/>
</dbReference>
<evidence type="ECO:0000313" key="13">
    <source>
        <dbReference type="Proteomes" id="UP000823638"/>
    </source>
</evidence>
<organism evidence="12 13">
    <name type="scientific">Candidatus Gallitreponema excrementavium</name>
    <dbReference type="NCBI Taxonomy" id="2840840"/>
    <lineage>
        <taxon>Bacteria</taxon>
        <taxon>Pseudomonadati</taxon>
        <taxon>Spirochaetota</taxon>
        <taxon>Spirochaetia</taxon>
        <taxon>Spirochaetales</taxon>
        <taxon>Candidatus Gallitreponema</taxon>
    </lineage>
</organism>
<dbReference type="GO" id="GO:0009279">
    <property type="term" value="C:cell outer membrane"/>
    <property type="evidence" value="ECO:0007669"/>
    <property type="project" value="UniProtKB-SubCell"/>
</dbReference>
<protein>
    <submittedName>
        <fullName evidence="12">TonB-dependent receptor plug domain-containing protein</fullName>
    </submittedName>
</protein>
<keyword evidence="6 8" id="KW-0472">Membrane</keyword>
<keyword evidence="12" id="KW-0675">Receptor</keyword>
<dbReference type="Pfam" id="PF07715">
    <property type="entry name" value="Plug"/>
    <property type="match status" value="1"/>
</dbReference>
<dbReference type="Gene3D" id="2.170.130.10">
    <property type="entry name" value="TonB-dependent receptor, plug domain"/>
    <property type="match status" value="1"/>
</dbReference>
<dbReference type="EMBL" id="JADIMM010000051">
    <property type="protein sequence ID" value="MBO8457301.1"/>
    <property type="molecule type" value="Genomic_DNA"/>
</dbReference>
<keyword evidence="3 8" id="KW-1134">Transmembrane beta strand</keyword>
<name>A0A9D9HNW9_9SPIR</name>
<evidence type="ECO:0000256" key="4">
    <source>
        <dbReference type="ARBA" id="ARBA00022692"/>
    </source>
</evidence>
<gene>
    <name evidence="12" type="ORF">IAA81_03625</name>
</gene>
<dbReference type="InterPro" id="IPR036942">
    <property type="entry name" value="Beta-barrel_TonB_sf"/>
</dbReference>
<keyword evidence="2 8" id="KW-0813">Transport</keyword>
<evidence type="ECO:0000256" key="5">
    <source>
        <dbReference type="ARBA" id="ARBA00023077"/>
    </source>
</evidence>
<dbReference type="SUPFAM" id="SSF56935">
    <property type="entry name" value="Porins"/>
    <property type="match status" value="1"/>
</dbReference>
<evidence type="ECO:0000256" key="7">
    <source>
        <dbReference type="ARBA" id="ARBA00023237"/>
    </source>
</evidence>
<feature type="domain" description="TonB-dependent receptor plug" evidence="11">
    <location>
        <begin position="53"/>
        <end position="154"/>
    </location>
</feature>
<proteinExistence type="inferred from homology"/>
<dbReference type="InterPro" id="IPR000531">
    <property type="entry name" value="Beta-barrel_TonB"/>
</dbReference>
<comment type="similarity">
    <text evidence="8 9">Belongs to the TonB-dependent receptor family.</text>
</comment>
<sequence>MAHFFKDRRSLSAFLILFFSVYFLFPQEESPLYVVKGSGQISGDLNSSGLAYLITREDIVKSGKTSLEEVLRQIPCIQISSGTAGNGSLVISMRGAGGDNPFGQVQVIVDGVSENNPDMTSPDLSAYPLSIISRIEVYDGNCGSKVGNGAVGGVIKIYTRENPEKISGGILAQSGSFKAFTGAGDFSFGSETSSLGVFLNFNRTEGYRENSKSRSIVAGLKGFWDFNSWLTGNLSFNFGDWKRGLPGSISMEQFESTPSLGINKEDTGRERSYTGRLGLSFEGDSLDFDFPVTYSFKERGFDFISYGGFNDYSFHKISSSPVFKLYRKNNILDYTVSAGFDFTGVVYEGESYSDIERNLLLFDYDMNQFSYSPYVLGILNLGDYLVFDFGGRWDGTAVSAKKESSGINSRDFYSNTAFDLGISYLLGNYGKLYGKAGTMYRIPFIDEKAALTGWGDGFNSGLKSEKGYSFEAGGKISFTENFSLILNGFYTLMRDEIAYVYNPLTYPGTNENYEKTRRAGGNINLNYNIGDLITFTSGFNYTDGRFAAGENKGKFIPNLSPYKFTAGVSAFLPFGFTLVSDFNLSGAKYASGDKSNEGGKLPVLPLWNCSLDWKTPFLEGLRFNVSLSNILNISYAEYALYSGGIHYVYPGEPFKFQAGISYSF</sequence>
<dbReference type="GO" id="GO:0044718">
    <property type="term" value="P:siderophore transmembrane transport"/>
    <property type="evidence" value="ECO:0007669"/>
    <property type="project" value="TreeGrafter"/>
</dbReference>
<dbReference type="Pfam" id="PF00593">
    <property type="entry name" value="TonB_dep_Rec_b-barrel"/>
    <property type="match status" value="1"/>
</dbReference>
<dbReference type="PANTHER" id="PTHR30069:SF27">
    <property type="entry name" value="BLL4766 PROTEIN"/>
    <property type="match status" value="1"/>
</dbReference>
<keyword evidence="4 8" id="KW-0812">Transmembrane</keyword>
<evidence type="ECO:0000256" key="9">
    <source>
        <dbReference type="RuleBase" id="RU003357"/>
    </source>
</evidence>
<feature type="domain" description="TonB-dependent receptor-like beta-barrel" evidence="10">
    <location>
        <begin position="232"/>
        <end position="630"/>
    </location>
</feature>
<evidence type="ECO:0000256" key="1">
    <source>
        <dbReference type="ARBA" id="ARBA00004571"/>
    </source>
</evidence>
<evidence type="ECO:0000259" key="10">
    <source>
        <dbReference type="Pfam" id="PF00593"/>
    </source>
</evidence>
<evidence type="ECO:0000259" key="11">
    <source>
        <dbReference type="Pfam" id="PF07715"/>
    </source>
</evidence>
<keyword evidence="7 8" id="KW-0998">Cell outer membrane</keyword>
<comment type="subcellular location">
    <subcellularLocation>
        <location evidence="1 8">Cell outer membrane</location>
        <topology evidence="1 8">Multi-pass membrane protein</topology>
    </subcellularLocation>
</comment>
<reference evidence="12" key="2">
    <citation type="journal article" date="2021" name="PeerJ">
        <title>Extensive microbial diversity within the chicken gut microbiome revealed by metagenomics and culture.</title>
        <authorList>
            <person name="Gilroy R."/>
            <person name="Ravi A."/>
            <person name="Getino M."/>
            <person name="Pursley I."/>
            <person name="Horton D.L."/>
            <person name="Alikhan N.F."/>
            <person name="Baker D."/>
            <person name="Gharbi K."/>
            <person name="Hall N."/>
            <person name="Watson M."/>
            <person name="Adriaenssens E.M."/>
            <person name="Foster-Nyarko E."/>
            <person name="Jarju S."/>
            <person name="Secka A."/>
            <person name="Antonio M."/>
            <person name="Oren A."/>
            <person name="Chaudhuri R.R."/>
            <person name="La Ragione R."/>
            <person name="Hildebrand F."/>
            <person name="Pallen M.J."/>
        </authorList>
    </citation>
    <scope>NUCLEOTIDE SEQUENCE</scope>
    <source>
        <strain evidence="12">10532</strain>
    </source>
</reference>
<evidence type="ECO:0000256" key="6">
    <source>
        <dbReference type="ARBA" id="ARBA00023136"/>
    </source>
</evidence>
<dbReference type="InterPro" id="IPR012910">
    <property type="entry name" value="Plug_dom"/>
</dbReference>
<accession>A0A9D9HNW9</accession>
<evidence type="ECO:0000256" key="3">
    <source>
        <dbReference type="ARBA" id="ARBA00022452"/>
    </source>
</evidence>
<evidence type="ECO:0000256" key="2">
    <source>
        <dbReference type="ARBA" id="ARBA00022448"/>
    </source>
</evidence>
<reference evidence="12" key="1">
    <citation type="submission" date="2020-10" db="EMBL/GenBank/DDBJ databases">
        <authorList>
            <person name="Gilroy R."/>
        </authorList>
    </citation>
    <scope>NUCLEOTIDE SEQUENCE</scope>
    <source>
        <strain evidence="12">10532</strain>
    </source>
</reference>
<dbReference type="InterPro" id="IPR039426">
    <property type="entry name" value="TonB-dep_rcpt-like"/>
</dbReference>
<dbReference type="AlphaFoldDB" id="A0A9D9HNW9"/>
<comment type="caution">
    <text evidence="12">The sequence shown here is derived from an EMBL/GenBank/DDBJ whole genome shotgun (WGS) entry which is preliminary data.</text>
</comment>
<dbReference type="InterPro" id="IPR037066">
    <property type="entry name" value="Plug_dom_sf"/>
</dbReference>